<dbReference type="Proteomes" id="UP001206788">
    <property type="component" value="Unassembled WGS sequence"/>
</dbReference>
<organism evidence="1 2">
    <name type="scientific">Algoriphagus limi</name>
    <dbReference type="NCBI Taxonomy" id="2975273"/>
    <lineage>
        <taxon>Bacteria</taxon>
        <taxon>Pseudomonadati</taxon>
        <taxon>Bacteroidota</taxon>
        <taxon>Cytophagia</taxon>
        <taxon>Cytophagales</taxon>
        <taxon>Cyclobacteriaceae</taxon>
        <taxon>Algoriphagus</taxon>
    </lineage>
</organism>
<evidence type="ECO:0008006" key="3">
    <source>
        <dbReference type="Google" id="ProtNLM"/>
    </source>
</evidence>
<name>A0ABT2G133_9BACT</name>
<accession>A0ABT2G133</accession>
<gene>
    <name evidence="1" type="ORF">NY014_01020</name>
</gene>
<evidence type="ECO:0000313" key="2">
    <source>
        <dbReference type="Proteomes" id="UP001206788"/>
    </source>
</evidence>
<evidence type="ECO:0000313" key="1">
    <source>
        <dbReference type="EMBL" id="MCS5488988.1"/>
    </source>
</evidence>
<dbReference type="EMBL" id="JANWGH010000001">
    <property type="protein sequence ID" value="MCS5488988.1"/>
    <property type="molecule type" value="Genomic_DNA"/>
</dbReference>
<dbReference type="RefSeq" id="WP_259412665.1">
    <property type="nucleotide sequence ID" value="NZ_JANWGH010000001.1"/>
</dbReference>
<keyword evidence="2" id="KW-1185">Reference proteome</keyword>
<protein>
    <recommendedName>
        <fullName evidence="3">Glycoside hydrolase family 42 N-terminal domain-containing protein</fullName>
    </recommendedName>
</protein>
<sequence length="550" mass="64758">MIDSISCTILDEDGGELSTSNYTFIEIRSDQKFDFSINFSKDVTLRAIWLDVYFSSPITKWRYLDYSWVSPKLTSFVANIHSPKIVKLKSDFLVVPKLNTGCWEYKTPHHLRWFFWHPMLSPTMTYDSKDIRHFLRSKRFLSEIKIENGFLWSSGVAEEWARTPIGFFPTICFTDHSDFDTVQNLKIQREFFKKLGIKTTKGFFLYDYTHKKENASYEHPEGKIELKAWKADGHELAYHALSQSYRGEISEQEFLNFEAPEQLKPIDTYIDHGFHPYNYTKQKLGNWSEWYDHVFQKGIKRIWTYIDGGEANYFNLNQINPTYSTLGHMRLSSKLAKANGLKRNWKTNIRNFLMYGVSEELLQQGKYLGADFRGLVRKKSGNSFLKFLKSGKSFFSLAIKPENIRKQFSKSKEVFEFNRFGPVFFEAPNQLDTKIDAFQTLAVRDYDIAFSKESLERFVKENGLVIAHTYFAYTGLNHEGRLFENEHWDFRPEAKKGFERIGKLIEEGQLWNPTLRDLHSFYQKFEEIEYFLTPKGLKIKNFDGIVREVS</sequence>
<proteinExistence type="predicted"/>
<reference evidence="1 2" key="1">
    <citation type="submission" date="2022-08" db="EMBL/GenBank/DDBJ databases">
        <title>Algoriphagus sp. CAU 1643 isolated from mud.</title>
        <authorList>
            <person name="Kim W."/>
        </authorList>
    </citation>
    <scope>NUCLEOTIDE SEQUENCE [LARGE SCALE GENOMIC DNA]</scope>
    <source>
        <strain evidence="1 2">CAU 1643</strain>
    </source>
</reference>
<comment type="caution">
    <text evidence="1">The sequence shown here is derived from an EMBL/GenBank/DDBJ whole genome shotgun (WGS) entry which is preliminary data.</text>
</comment>